<dbReference type="SUPFAM" id="SSF51735">
    <property type="entry name" value="NAD(P)-binding Rossmann-fold domains"/>
    <property type="match status" value="1"/>
</dbReference>
<reference evidence="3 6" key="2">
    <citation type="journal article" date="2019" name="Int. J. Syst. Evol. Microbiol.">
        <title>The Global Catalogue of Microorganisms (GCM) 10K type strain sequencing project: providing services to taxonomists for standard genome sequencing and annotation.</title>
        <authorList>
            <consortium name="The Broad Institute Genomics Platform"/>
            <consortium name="The Broad Institute Genome Sequencing Center for Infectious Disease"/>
            <person name="Wu L."/>
            <person name="Ma J."/>
        </authorList>
    </citation>
    <scope>NUCLEOTIDE SEQUENCE [LARGE SCALE GENOMIC DNA]</scope>
    <source>
        <strain evidence="3 6">JCM 10664</strain>
    </source>
</reference>
<proteinExistence type="inferred from homology"/>
<evidence type="ECO:0000256" key="2">
    <source>
        <dbReference type="RuleBase" id="RU000363"/>
    </source>
</evidence>
<dbReference type="Proteomes" id="UP001500220">
    <property type="component" value="Unassembled WGS sequence"/>
</dbReference>
<dbReference type="PRINTS" id="PR00081">
    <property type="entry name" value="GDHRDH"/>
</dbReference>
<dbReference type="InterPro" id="IPR002347">
    <property type="entry name" value="SDR_fam"/>
</dbReference>
<dbReference type="Gene3D" id="3.40.50.720">
    <property type="entry name" value="NAD(P)-binding Rossmann-like Domain"/>
    <property type="match status" value="1"/>
</dbReference>
<dbReference type="Pfam" id="PF00106">
    <property type="entry name" value="adh_short"/>
    <property type="match status" value="1"/>
</dbReference>
<comment type="caution">
    <text evidence="4">The sequence shown here is derived from an EMBL/GenBank/DDBJ whole genome shotgun (WGS) entry which is preliminary data.</text>
</comment>
<evidence type="ECO:0000313" key="3">
    <source>
        <dbReference type="EMBL" id="GAA0529210.1"/>
    </source>
</evidence>
<dbReference type="PANTHER" id="PTHR43157">
    <property type="entry name" value="PHOSPHATIDYLINOSITOL-GLYCAN BIOSYNTHESIS CLASS F PROTEIN-RELATED"/>
    <property type="match status" value="1"/>
</dbReference>
<evidence type="ECO:0000313" key="4">
    <source>
        <dbReference type="EMBL" id="GGI91308.1"/>
    </source>
</evidence>
<evidence type="ECO:0000256" key="1">
    <source>
        <dbReference type="ARBA" id="ARBA00023002"/>
    </source>
</evidence>
<evidence type="ECO:0000313" key="5">
    <source>
        <dbReference type="Proteomes" id="UP000597989"/>
    </source>
</evidence>
<evidence type="ECO:0000313" key="6">
    <source>
        <dbReference type="Proteomes" id="UP001500220"/>
    </source>
</evidence>
<comment type="similarity">
    <text evidence="2">Belongs to the short-chain dehydrogenases/reductases (SDR) family.</text>
</comment>
<dbReference type="AlphaFoldDB" id="A0A917JZH3"/>
<dbReference type="Proteomes" id="UP000597989">
    <property type="component" value="Unassembled WGS sequence"/>
</dbReference>
<sequence length="282" mass="29952">MRTAPERTVLITGATNGLGRALAQRAAETGCRVLVHGRDADRAAAARAEITAATGNDRVVALVADLAELRQVERLAEEVRQRCARLDTLVNNAGIGSGPPDGAREVSADGIELRFAVNYLAGYHLTGLLRPLLIASAPARVVNVASAGQHPIDFDDPMLTSGYTGSRAYAQSKLAQIAFTFDLAEQLRGTGVTVNALHPATYMNTAMVREAGVTPVSTVTEGVDAVFPLVCDPGLDEVTGQYFHGTRACRALDQAYDESARARLHELSDELVERARATGTSR</sequence>
<gene>
    <name evidence="3" type="ORF">GCM10009545_34470</name>
    <name evidence="4" type="ORF">GCM10011581_30460</name>
</gene>
<dbReference type="EMBL" id="BAAAHC010000013">
    <property type="protein sequence ID" value="GAA0529210.1"/>
    <property type="molecule type" value="Genomic_DNA"/>
</dbReference>
<name>A0A917JZH3_9PSEU</name>
<accession>A0A917JZH3</accession>
<organism evidence="4 5">
    <name type="scientific">Saccharopolyspora thermophila</name>
    <dbReference type="NCBI Taxonomy" id="89367"/>
    <lineage>
        <taxon>Bacteria</taxon>
        <taxon>Bacillati</taxon>
        <taxon>Actinomycetota</taxon>
        <taxon>Actinomycetes</taxon>
        <taxon>Pseudonocardiales</taxon>
        <taxon>Pseudonocardiaceae</taxon>
        <taxon>Saccharopolyspora</taxon>
    </lineage>
</organism>
<dbReference type="PRINTS" id="PR00080">
    <property type="entry name" value="SDRFAMILY"/>
</dbReference>
<keyword evidence="6" id="KW-1185">Reference proteome</keyword>
<dbReference type="PANTHER" id="PTHR43157:SF31">
    <property type="entry name" value="PHOSPHATIDYLINOSITOL-GLYCAN BIOSYNTHESIS CLASS F PROTEIN"/>
    <property type="match status" value="1"/>
</dbReference>
<keyword evidence="1" id="KW-0560">Oxidoreductase</keyword>
<dbReference type="GO" id="GO:0016491">
    <property type="term" value="F:oxidoreductase activity"/>
    <property type="evidence" value="ECO:0007669"/>
    <property type="project" value="UniProtKB-KW"/>
</dbReference>
<dbReference type="EMBL" id="BMMT01000010">
    <property type="protein sequence ID" value="GGI91308.1"/>
    <property type="molecule type" value="Genomic_DNA"/>
</dbReference>
<reference evidence="3" key="4">
    <citation type="submission" date="2023-12" db="EMBL/GenBank/DDBJ databases">
        <authorList>
            <person name="Sun Q."/>
            <person name="Inoue M."/>
        </authorList>
    </citation>
    <scope>NUCLEOTIDE SEQUENCE</scope>
    <source>
        <strain evidence="3">JCM 10664</strain>
    </source>
</reference>
<reference evidence="4" key="3">
    <citation type="submission" date="2020-09" db="EMBL/GenBank/DDBJ databases">
        <authorList>
            <person name="Sun Q."/>
            <person name="Zhou Y."/>
        </authorList>
    </citation>
    <scope>NUCLEOTIDE SEQUENCE</scope>
    <source>
        <strain evidence="4">CGMCC 4.7206</strain>
    </source>
</reference>
<reference evidence="4 5" key="1">
    <citation type="journal article" date="2014" name="Int. J. Syst. Evol. Microbiol.">
        <title>Complete genome sequence of Corynebacterium casei LMG S-19264T (=DSM 44701T), isolated from a smear-ripened cheese.</title>
        <authorList>
            <consortium name="US DOE Joint Genome Institute (JGI-PGF)"/>
            <person name="Walter F."/>
            <person name="Albersmeier A."/>
            <person name="Kalinowski J."/>
            <person name="Ruckert C."/>
        </authorList>
    </citation>
    <scope>NUCLEOTIDE SEQUENCE [LARGE SCALE GENOMIC DNA]</scope>
    <source>
        <strain evidence="4 5">CGMCC 4.7206</strain>
    </source>
</reference>
<dbReference type="InterPro" id="IPR036291">
    <property type="entry name" value="NAD(P)-bd_dom_sf"/>
</dbReference>
<dbReference type="RefSeq" id="WP_188988139.1">
    <property type="nucleotide sequence ID" value="NZ_BAAAHC010000013.1"/>
</dbReference>
<protein>
    <submittedName>
        <fullName evidence="4">3-oxoacyl-ACP reductase</fullName>
    </submittedName>
    <submittedName>
        <fullName evidence="3">SDR family oxidoreductase</fullName>
    </submittedName>
</protein>